<feature type="domain" description="Activator of Hsp90 ATPase homologue 1/2-like C-terminal" evidence="2">
    <location>
        <begin position="26"/>
        <end position="157"/>
    </location>
</feature>
<evidence type="ECO:0000259" key="2">
    <source>
        <dbReference type="Pfam" id="PF08327"/>
    </source>
</evidence>
<protein>
    <recommendedName>
        <fullName evidence="2">Activator of Hsp90 ATPase homologue 1/2-like C-terminal domain-containing protein</fullName>
    </recommendedName>
</protein>
<dbReference type="InterPro" id="IPR023393">
    <property type="entry name" value="START-like_dom_sf"/>
</dbReference>
<dbReference type="Proteomes" id="UP000004691">
    <property type="component" value="Unassembled WGS sequence"/>
</dbReference>
<dbReference type="eggNOG" id="COG3832">
    <property type="taxonomic scope" value="Bacteria"/>
</dbReference>
<dbReference type="AlphaFoldDB" id="I0V7X3"/>
<dbReference type="SUPFAM" id="SSF55961">
    <property type="entry name" value="Bet v1-like"/>
    <property type="match status" value="1"/>
</dbReference>
<evidence type="ECO:0000256" key="1">
    <source>
        <dbReference type="ARBA" id="ARBA00006817"/>
    </source>
</evidence>
<proteinExistence type="inferred from homology"/>
<evidence type="ECO:0000313" key="4">
    <source>
        <dbReference type="Proteomes" id="UP000004691"/>
    </source>
</evidence>
<dbReference type="HOGENOM" id="CLU_3239229_0_0_11"/>
<organism evidence="3 4">
    <name type="scientific">Saccharomonospora xinjiangensis XJ-54</name>
    <dbReference type="NCBI Taxonomy" id="882086"/>
    <lineage>
        <taxon>Bacteria</taxon>
        <taxon>Bacillati</taxon>
        <taxon>Actinomycetota</taxon>
        <taxon>Actinomycetes</taxon>
        <taxon>Pseudonocardiales</taxon>
        <taxon>Pseudonocardiaceae</taxon>
        <taxon>Saccharomonospora</taxon>
    </lineage>
</organism>
<reference evidence="3 4" key="1">
    <citation type="submission" date="2012-01" db="EMBL/GenBank/DDBJ databases">
        <title>Improved High-Quality Draft sequence of Saccharomonospora xinjiangensis XJ-54.</title>
        <authorList>
            <consortium name="US DOE Joint Genome Institute"/>
            <person name="Lucas S."/>
            <person name="Han J."/>
            <person name="Lapidus A."/>
            <person name="Cheng J.-F."/>
            <person name="Goodwin L."/>
            <person name="Pitluck S."/>
            <person name="Peters L."/>
            <person name="Mikhailova N."/>
            <person name="Teshima H."/>
            <person name="Detter J.C."/>
            <person name="Han C."/>
            <person name="Tapia R."/>
            <person name="Land M."/>
            <person name="Hauser L."/>
            <person name="Kyrpides N."/>
            <person name="Ivanova N."/>
            <person name="Pagani I."/>
            <person name="Brambilla E.-M."/>
            <person name="Klenk H.-P."/>
            <person name="Woyke T."/>
        </authorList>
    </citation>
    <scope>NUCLEOTIDE SEQUENCE [LARGE SCALE GENOMIC DNA]</scope>
    <source>
        <strain evidence="3 4">XJ-54</strain>
    </source>
</reference>
<dbReference type="Gene3D" id="3.30.530.20">
    <property type="match status" value="1"/>
</dbReference>
<keyword evidence="4" id="KW-1185">Reference proteome</keyword>
<dbReference type="Pfam" id="PF08327">
    <property type="entry name" value="AHSA1"/>
    <property type="match status" value="1"/>
</dbReference>
<accession>I0V7X3</accession>
<dbReference type="EMBL" id="JH636049">
    <property type="protein sequence ID" value="EID56226.1"/>
    <property type="molecule type" value="Genomic_DNA"/>
</dbReference>
<evidence type="ECO:0000313" key="3">
    <source>
        <dbReference type="EMBL" id="EID56226.1"/>
    </source>
</evidence>
<gene>
    <name evidence="3" type="ORF">SacxiDRAFT_4036</name>
</gene>
<dbReference type="STRING" id="882086.SacxiDRAFT_4036"/>
<dbReference type="InterPro" id="IPR013538">
    <property type="entry name" value="ASHA1/2-like_C"/>
</dbReference>
<sequence>MTTQTRDTLIEAVPDLPSVRIVREFDATPDRVFRAWTDPELVARWMGPKNIEMRIDTWDARTGGNYHYTAWQGGEQVAEFYGSFHEVRTPKRLVQTFGYTAEPDAVSLDICTFDDLGGRTRVSILSLVDTLQTRDAMLASGMETGVVEGYVKLDALLA</sequence>
<dbReference type="CDD" id="cd07826">
    <property type="entry name" value="SRPBCC_CalC_Aha1-like_9"/>
    <property type="match status" value="1"/>
</dbReference>
<name>I0V7X3_9PSEU</name>
<comment type="similarity">
    <text evidence="1">Belongs to the AHA1 family.</text>
</comment>